<dbReference type="InterPro" id="IPR002474">
    <property type="entry name" value="CarbamoylP_synth_ssu_N"/>
</dbReference>
<keyword evidence="5" id="KW-0055">Arginine biosynthesis</keyword>
<organism evidence="16">
    <name type="scientific">hydrothermal vent metagenome</name>
    <dbReference type="NCBI Taxonomy" id="652676"/>
    <lineage>
        <taxon>unclassified sequences</taxon>
        <taxon>metagenomes</taxon>
        <taxon>ecological metagenomes</taxon>
    </lineage>
</organism>
<dbReference type="InterPro" id="IPR017926">
    <property type="entry name" value="GATASE"/>
</dbReference>
<dbReference type="EC" id="6.3.5.5" evidence="4"/>
<comment type="catalytic activity">
    <reaction evidence="13">
        <text>hydrogencarbonate + L-glutamine + 2 ATP + H2O = carbamoyl phosphate + L-glutamate + 2 ADP + phosphate + 2 H(+)</text>
        <dbReference type="Rhea" id="RHEA:18633"/>
        <dbReference type="ChEBI" id="CHEBI:15377"/>
        <dbReference type="ChEBI" id="CHEBI:15378"/>
        <dbReference type="ChEBI" id="CHEBI:17544"/>
        <dbReference type="ChEBI" id="CHEBI:29985"/>
        <dbReference type="ChEBI" id="CHEBI:30616"/>
        <dbReference type="ChEBI" id="CHEBI:43474"/>
        <dbReference type="ChEBI" id="CHEBI:58228"/>
        <dbReference type="ChEBI" id="CHEBI:58359"/>
        <dbReference type="ChEBI" id="CHEBI:456216"/>
        <dbReference type="EC" id="6.3.5.5"/>
    </reaction>
</comment>
<reference evidence="16" key="1">
    <citation type="submission" date="2018-06" db="EMBL/GenBank/DDBJ databases">
        <authorList>
            <person name="Zhirakovskaya E."/>
        </authorList>
    </citation>
    <scope>NUCLEOTIDE SEQUENCE</scope>
</reference>
<dbReference type="FunFam" id="3.40.50.880:FF:000011">
    <property type="entry name" value="Carbamoyl-phosphate synthase small chain"/>
    <property type="match status" value="1"/>
</dbReference>
<comment type="catalytic activity">
    <reaction evidence="14">
        <text>L-glutamine + H2O = L-glutamate + NH4(+)</text>
        <dbReference type="Rhea" id="RHEA:15889"/>
        <dbReference type="ChEBI" id="CHEBI:15377"/>
        <dbReference type="ChEBI" id="CHEBI:28938"/>
        <dbReference type="ChEBI" id="CHEBI:29985"/>
        <dbReference type="ChEBI" id="CHEBI:58359"/>
    </reaction>
</comment>
<dbReference type="GO" id="GO:0006526">
    <property type="term" value="P:L-arginine biosynthetic process"/>
    <property type="evidence" value="ECO:0007669"/>
    <property type="project" value="UniProtKB-KW"/>
</dbReference>
<protein>
    <recommendedName>
        <fullName evidence="4">carbamoyl-phosphate synthase (glutamine-hydrolyzing)</fullName>
        <ecNumber evidence="4">6.3.5.5</ecNumber>
    </recommendedName>
    <alternativeName>
        <fullName evidence="12">Arginine-specific carbamoyl phosphate synthetase, glutamine chain</fullName>
    </alternativeName>
</protein>
<dbReference type="AlphaFoldDB" id="A0A3B0WD08"/>
<dbReference type="GO" id="GO:0004359">
    <property type="term" value="F:glutaminase activity"/>
    <property type="evidence" value="ECO:0007669"/>
    <property type="project" value="RHEA"/>
</dbReference>
<comment type="pathway">
    <text evidence="2">Amino-acid biosynthesis; L-arginine biosynthesis; carbamoyl phosphate from bicarbonate: step 1/1.</text>
</comment>
<comment type="similarity">
    <text evidence="3">Belongs to the CarA family.</text>
</comment>
<evidence type="ECO:0000256" key="10">
    <source>
        <dbReference type="ARBA" id="ARBA00022962"/>
    </source>
</evidence>
<dbReference type="SUPFAM" id="SSF52317">
    <property type="entry name" value="Class I glutamine amidotransferase-like"/>
    <property type="match status" value="1"/>
</dbReference>
<dbReference type="InterPro" id="IPR050472">
    <property type="entry name" value="Anth_synth/Amidotransfase"/>
</dbReference>
<evidence type="ECO:0000256" key="1">
    <source>
        <dbReference type="ARBA" id="ARBA00004812"/>
    </source>
</evidence>
<comment type="pathway">
    <text evidence="1">Pyrimidine metabolism; UMP biosynthesis via de novo pathway; (S)-dihydroorotate from bicarbonate: step 1/3.</text>
</comment>
<name>A0A3B0WD08_9ZZZZ</name>
<dbReference type="Pfam" id="PF00988">
    <property type="entry name" value="CPSase_sm_chain"/>
    <property type="match status" value="1"/>
</dbReference>
<dbReference type="PRINTS" id="PR00099">
    <property type="entry name" value="CPSGATASE"/>
</dbReference>
<accession>A0A3B0WD08</accession>
<evidence type="ECO:0000256" key="12">
    <source>
        <dbReference type="ARBA" id="ARBA00044340"/>
    </source>
</evidence>
<dbReference type="Gene3D" id="3.50.30.20">
    <property type="entry name" value="Carbamoyl-phosphate synthase small subunit, N-terminal domain"/>
    <property type="match status" value="1"/>
</dbReference>
<evidence type="ECO:0000256" key="3">
    <source>
        <dbReference type="ARBA" id="ARBA00007800"/>
    </source>
</evidence>
<dbReference type="NCBIfam" id="NF009475">
    <property type="entry name" value="PRK12838.1"/>
    <property type="match status" value="1"/>
</dbReference>
<keyword evidence="7" id="KW-0028">Amino-acid biosynthesis</keyword>
<keyword evidence="8" id="KW-0547">Nucleotide-binding</keyword>
<proteinExistence type="inferred from homology"/>
<keyword evidence="9" id="KW-0067">ATP-binding</keyword>
<dbReference type="FunFam" id="3.50.30.20:FF:000001">
    <property type="entry name" value="Carbamoyl-phosphate synthase small chain"/>
    <property type="match status" value="1"/>
</dbReference>
<dbReference type="GO" id="GO:0005524">
    <property type="term" value="F:ATP binding"/>
    <property type="evidence" value="ECO:0007669"/>
    <property type="project" value="UniProtKB-KW"/>
</dbReference>
<dbReference type="HAMAP" id="MF_01209">
    <property type="entry name" value="CPSase_S_chain"/>
    <property type="match status" value="1"/>
</dbReference>
<evidence type="ECO:0000256" key="7">
    <source>
        <dbReference type="ARBA" id="ARBA00022605"/>
    </source>
</evidence>
<dbReference type="PANTHER" id="PTHR43418">
    <property type="entry name" value="MULTIFUNCTIONAL TRYPTOPHAN BIOSYNTHESIS PROTEIN-RELATED"/>
    <property type="match status" value="1"/>
</dbReference>
<dbReference type="InterPro" id="IPR006274">
    <property type="entry name" value="CarbamoylP_synth_ssu"/>
</dbReference>
<evidence type="ECO:0000256" key="6">
    <source>
        <dbReference type="ARBA" id="ARBA00022598"/>
    </source>
</evidence>
<evidence type="ECO:0000256" key="11">
    <source>
        <dbReference type="ARBA" id="ARBA00022975"/>
    </source>
</evidence>
<feature type="domain" description="Carbamoyl-phosphate synthase small subunit N-terminal" evidence="15">
    <location>
        <begin position="2"/>
        <end position="132"/>
    </location>
</feature>
<dbReference type="PRINTS" id="PR00096">
    <property type="entry name" value="GATASE"/>
</dbReference>
<dbReference type="NCBIfam" id="TIGR01368">
    <property type="entry name" value="CPSaseIIsmall"/>
    <property type="match status" value="1"/>
</dbReference>
<evidence type="ECO:0000256" key="14">
    <source>
        <dbReference type="ARBA" id="ARBA00049285"/>
    </source>
</evidence>
<sequence length="377" mass="40464">MTQALLALEDGTLFWGVSLGTEGETTGEVVFNTSLTGYQEILTDPSYFKQIVTLTYPHIGNVGVNTEDEESPRIMAQGLIVKDCPTLMSNFRAEKSLPEYLKEQGIVAISDIDTRKLTRLIRSKGTQSGVIVAGESIDADAAVAKAKAFSGLKGLDLAQEVTTPKTYAWTEGSWALGKGHADCSANDGFHIVAYDYGVKCNILRMIVDRGCRLTVVPAKTSAEDVLAMNPDGVFLSNGPGDPEPCDYAITAIQKILETDVPVFGICLGHQLLALASGAQTLKMKFGHHGANHPVQDLETKKVMITSQNHGFAVDGDTLPNNLVATHKSLFDGSLQGISRTDKLAFSFQGHPEASPGPHDVAPLFDQFIDNIKTAKNA</sequence>
<evidence type="ECO:0000313" key="16">
    <source>
        <dbReference type="EMBL" id="VAW49092.1"/>
    </source>
</evidence>
<evidence type="ECO:0000259" key="15">
    <source>
        <dbReference type="SMART" id="SM01097"/>
    </source>
</evidence>
<dbReference type="InterPro" id="IPR036480">
    <property type="entry name" value="CarbP_synth_ssu_N_sf"/>
</dbReference>
<dbReference type="PRINTS" id="PR00097">
    <property type="entry name" value="ANTSNTHASEII"/>
</dbReference>
<dbReference type="SUPFAM" id="SSF52021">
    <property type="entry name" value="Carbamoyl phosphate synthetase, small subunit N-terminal domain"/>
    <property type="match status" value="1"/>
</dbReference>
<dbReference type="PROSITE" id="PS51273">
    <property type="entry name" value="GATASE_TYPE_1"/>
    <property type="match status" value="1"/>
</dbReference>
<evidence type="ECO:0000256" key="13">
    <source>
        <dbReference type="ARBA" id="ARBA00048816"/>
    </source>
</evidence>
<dbReference type="Gene3D" id="3.40.50.880">
    <property type="match status" value="1"/>
</dbReference>
<evidence type="ECO:0000256" key="8">
    <source>
        <dbReference type="ARBA" id="ARBA00022741"/>
    </source>
</evidence>
<evidence type="ECO:0000256" key="4">
    <source>
        <dbReference type="ARBA" id="ARBA00012738"/>
    </source>
</evidence>
<dbReference type="PANTHER" id="PTHR43418:SF7">
    <property type="entry name" value="CARBAMOYL-PHOSPHATE SYNTHASE SMALL CHAIN"/>
    <property type="match status" value="1"/>
</dbReference>
<dbReference type="GO" id="GO:0006541">
    <property type="term" value="P:glutamine metabolic process"/>
    <property type="evidence" value="ECO:0007669"/>
    <property type="project" value="InterPro"/>
</dbReference>
<keyword evidence="10" id="KW-0315">Glutamine amidotransferase</keyword>
<dbReference type="SMART" id="SM01097">
    <property type="entry name" value="CPSase_sm_chain"/>
    <property type="match status" value="1"/>
</dbReference>
<dbReference type="GO" id="GO:0006207">
    <property type="term" value="P:'de novo' pyrimidine nucleobase biosynthetic process"/>
    <property type="evidence" value="ECO:0007669"/>
    <property type="project" value="InterPro"/>
</dbReference>
<dbReference type="Pfam" id="PF00117">
    <property type="entry name" value="GATase"/>
    <property type="match status" value="1"/>
</dbReference>
<evidence type="ECO:0000256" key="9">
    <source>
        <dbReference type="ARBA" id="ARBA00022840"/>
    </source>
</evidence>
<dbReference type="CDD" id="cd01744">
    <property type="entry name" value="GATase1_CPSase"/>
    <property type="match status" value="1"/>
</dbReference>
<evidence type="ECO:0000256" key="5">
    <source>
        <dbReference type="ARBA" id="ARBA00022571"/>
    </source>
</evidence>
<evidence type="ECO:0000256" key="2">
    <source>
        <dbReference type="ARBA" id="ARBA00005077"/>
    </source>
</evidence>
<dbReference type="GO" id="GO:0004088">
    <property type="term" value="F:carbamoyl-phosphate synthase (glutamine-hydrolyzing) activity"/>
    <property type="evidence" value="ECO:0007669"/>
    <property type="project" value="UniProtKB-EC"/>
</dbReference>
<gene>
    <name evidence="16" type="ORF">MNBD_GAMMA04-637</name>
</gene>
<dbReference type="InterPro" id="IPR035686">
    <property type="entry name" value="CPSase_GATase1"/>
</dbReference>
<keyword evidence="11" id="KW-0665">Pyrimidine biosynthesis</keyword>
<keyword evidence="6 16" id="KW-0436">Ligase</keyword>
<dbReference type="EMBL" id="UOFB01000323">
    <property type="protein sequence ID" value="VAW49092.1"/>
    <property type="molecule type" value="Genomic_DNA"/>
</dbReference>
<dbReference type="GO" id="GO:0006221">
    <property type="term" value="P:pyrimidine nucleotide biosynthetic process"/>
    <property type="evidence" value="ECO:0007669"/>
    <property type="project" value="UniProtKB-KW"/>
</dbReference>
<dbReference type="InterPro" id="IPR029062">
    <property type="entry name" value="Class_I_gatase-like"/>
</dbReference>